<evidence type="ECO:0000256" key="5">
    <source>
        <dbReference type="RuleBase" id="RU004404"/>
    </source>
</evidence>
<dbReference type="SUPFAM" id="SSF52096">
    <property type="entry name" value="ClpP/crotonase"/>
    <property type="match status" value="1"/>
</dbReference>
<dbReference type="GO" id="GO:0008236">
    <property type="term" value="F:serine-type peptidase activity"/>
    <property type="evidence" value="ECO:0007669"/>
    <property type="project" value="UniProtKB-KW"/>
</dbReference>
<dbReference type="EMBL" id="PFEL01000097">
    <property type="protein sequence ID" value="PJE68896.1"/>
    <property type="molecule type" value="Genomic_DNA"/>
</dbReference>
<evidence type="ECO:0000256" key="4">
    <source>
        <dbReference type="ARBA" id="ARBA00022825"/>
    </source>
</evidence>
<feature type="domain" description="PDZ" evidence="7">
    <location>
        <begin position="91"/>
        <end position="167"/>
    </location>
</feature>
<dbReference type="NCBIfam" id="TIGR00225">
    <property type="entry name" value="prc"/>
    <property type="match status" value="1"/>
</dbReference>
<dbReference type="SMART" id="SM00228">
    <property type="entry name" value="PDZ"/>
    <property type="match status" value="1"/>
</dbReference>
<comment type="caution">
    <text evidence="8">The sequence shown here is derived from an EMBL/GenBank/DDBJ whole genome shotgun (WGS) entry which is preliminary data.</text>
</comment>
<evidence type="ECO:0000313" key="9">
    <source>
        <dbReference type="Proteomes" id="UP000229500"/>
    </source>
</evidence>
<keyword evidence="3 5" id="KW-0378">Hydrolase</keyword>
<gene>
    <name evidence="8" type="ORF">COU96_02700</name>
</gene>
<evidence type="ECO:0000259" key="7">
    <source>
        <dbReference type="PROSITE" id="PS50106"/>
    </source>
</evidence>
<dbReference type="InterPro" id="IPR041489">
    <property type="entry name" value="PDZ_6"/>
</dbReference>
<keyword evidence="4 5" id="KW-0720">Serine protease</keyword>
<dbReference type="InterPro" id="IPR001478">
    <property type="entry name" value="PDZ"/>
</dbReference>
<accession>A0A2M8L526</accession>
<reference evidence="9" key="1">
    <citation type="submission" date="2017-09" db="EMBL/GenBank/DDBJ databases">
        <title>Depth-based differentiation of microbial function through sediment-hosted aquifers and enrichment of novel symbionts in the deep terrestrial subsurface.</title>
        <authorList>
            <person name="Probst A.J."/>
            <person name="Ladd B."/>
            <person name="Jarett J.K."/>
            <person name="Geller-Mcgrath D.E."/>
            <person name="Sieber C.M.K."/>
            <person name="Emerson J.B."/>
            <person name="Anantharaman K."/>
            <person name="Thomas B.C."/>
            <person name="Malmstrom R."/>
            <person name="Stieglmeier M."/>
            <person name="Klingl A."/>
            <person name="Woyke T."/>
            <person name="Ryan C.M."/>
            <person name="Banfield J.F."/>
        </authorList>
    </citation>
    <scope>NUCLEOTIDE SEQUENCE [LARGE SCALE GENOMIC DNA]</scope>
</reference>
<evidence type="ECO:0000256" key="6">
    <source>
        <dbReference type="SAM" id="MobiDB-lite"/>
    </source>
</evidence>
<dbReference type="InterPro" id="IPR029045">
    <property type="entry name" value="ClpP/crotonase-like_dom_sf"/>
</dbReference>
<dbReference type="PANTHER" id="PTHR32060">
    <property type="entry name" value="TAIL-SPECIFIC PROTEASE"/>
    <property type="match status" value="1"/>
</dbReference>
<sequence>MKLNLRKIRLTVIVIIIALLASGAGYWFGSHPLKTKTGQTFSENEKADLSLFWDVWERLGISFIDKNALEKDQMLFGAIKGMVAALGDPYTVFLPPSDNQQAKEDLNGSFSGVGIELGYRNQYLTVISPLSGMPAEKAGVKAGDLILKIDGEETTDISLPEAVKLIRGQKGTSVKLTLLHQNEKESYEATIIRDTIIVPSVEVKFESDLALLKLMRFGDRTTDEWHQAVSQIVEHQPAVKGIVFDLRNNPGGYLSSSVFIASEFLTSGVVVQQETAEGVKETFSVNRVGKLTDLPMIVLINQGSASASEIVAGALQEHQRAKLTGEKTFGKGSIQEAQDLAEGSGLHITIARWLLPSGKSIDKNGIEPDYKIEDNPETKEDEQLEKAKEILL</sequence>
<dbReference type="InterPro" id="IPR036034">
    <property type="entry name" value="PDZ_sf"/>
</dbReference>
<evidence type="ECO:0000313" key="8">
    <source>
        <dbReference type="EMBL" id="PJE68896.1"/>
    </source>
</evidence>
<name>A0A2M8L526_9BACT</name>
<feature type="compositionally biased region" description="Basic and acidic residues" evidence="6">
    <location>
        <begin position="361"/>
        <end position="378"/>
    </location>
</feature>
<evidence type="ECO:0000256" key="2">
    <source>
        <dbReference type="ARBA" id="ARBA00022670"/>
    </source>
</evidence>
<dbReference type="CDD" id="cd06782">
    <property type="entry name" value="cpPDZ_CPP-like"/>
    <property type="match status" value="1"/>
</dbReference>
<feature type="region of interest" description="Disordered" evidence="6">
    <location>
        <begin position="361"/>
        <end position="392"/>
    </location>
</feature>
<dbReference type="PANTHER" id="PTHR32060:SF30">
    <property type="entry name" value="CARBOXY-TERMINAL PROCESSING PROTEASE CTPA"/>
    <property type="match status" value="1"/>
</dbReference>
<proteinExistence type="inferred from homology"/>
<dbReference type="FunFam" id="2.30.42.10:FF:000063">
    <property type="entry name" value="Peptidase, S41 family"/>
    <property type="match status" value="1"/>
</dbReference>
<dbReference type="Pfam" id="PF03572">
    <property type="entry name" value="Peptidase_S41"/>
    <property type="match status" value="1"/>
</dbReference>
<dbReference type="InterPro" id="IPR005151">
    <property type="entry name" value="Tail-specific_protease"/>
</dbReference>
<dbReference type="GO" id="GO:0030288">
    <property type="term" value="C:outer membrane-bounded periplasmic space"/>
    <property type="evidence" value="ECO:0007669"/>
    <property type="project" value="TreeGrafter"/>
</dbReference>
<dbReference type="GO" id="GO:0004175">
    <property type="term" value="F:endopeptidase activity"/>
    <property type="evidence" value="ECO:0007669"/>
    <property type="project" value="TreeGrafter"/>
</dbReference>
<protein>
    <submittedName>
        <fullName evidence="8">Peptidase S41</fullName>
    </submittedName>
</protein>
<dbReference type="SUPFAM" id="SSF50156">
    <property type="entry name" value="PDZ domain-like"/>
    <property type="match status" value="1"/>
</dbReference>
<dbReference type="CDD" id="cd07560">
    <property type="entry name" value="Peptidase_S41_CPP"/>
    <property type="match status" value="1"/>
</dbReference>
<comment type="similarity">
    <text evidence="1 5">Belongs to the peptidase S41A family.</text>
</comment>
<dbReference type="Proteomes" id="UP000229500">
    <property type="component" value="Unassembled WGS sequence"/>
</dbReference>
<dbReference type="Pfam" id="PF17820">
    <property type="entry name" value="PDZ_6"/>
    <property type="match status" value="1"/>
</dbReference>
<evidence type="ECO:0000256" key="1">
    <source>
        <dbReference type="ARBA" id="ARBA00009179"/>
    </source>
</evidence>
<dbReference type="Gene3D" id="3.30.750.44">
    <property type="match status" value="1"/>
</dbReference>
<dbReference type="Gene3D" id="2.30.42.10">
    <property type="match status" value="1"/>
</dbReference>
<dbReference type="PROSITE" id="PS50106">
    <property type="entry name" value="PDZ"/>
    <property type="match status" value="1"/>
</dbReference>
<dbReference type="InterPro" id="IPR004447">
    <property type="entry name" value="Peptidase_S41A"/>
</dbReference>
<keyword evidence="2 5" id="KW-0645">Protease</keyword>
<organism evidence="8 9">
    <name type="scientific">Candidatus Shapirobacteria bacterium CG10_big_fil_rev_8_21_14_0_10_38_14</name>
    <dbReference type="NCBI Taxonomy" id="1974483"/>
    <lineage>
        <taxon>Bacteria</taxon>
        <taxon>Candidatus Shapironibacteriota</taxon>
    </lineage>
</organism>
<dbReference type="AlphaFoldDB" id="A0A2M8L526"/>
<dbReference type="GO" id="GO:0006508">
    <property type="term" value="P:proteolysis"/>
    <property type="evidence" value="ECO:0007669"/>
    <property type="project" value="UniProtKB-KW"/>
</dbReference>
<dbReference type="Gene3D" id="3.90.226.10">
    <property type="entry name" value="2-enoyl-CoA Hydratase, Chain A, domain 1"/>
    <property type="match status" value="1"/>
</dbReference>
<dbReference type="SMART" id="SM00245">
    <property type="entry name" value="TSPc"/>
    <property type="match status" value="1"/>
</dbReference>
<evidence type="ECO:0000256" key="3">
    <source>
        <dbReference type="ARBA" id="ARBA00022801"/>
    </source>
</evidence>
<dbReference type="GO" id="GO:0007165">
    <property type="term" value="P:signal transduction"/>
    <property type="evidence" value="ECO:0007669"/>
    <property type="project" value="TreeGrafter"/>
</dbReference>